<organism evidence="4 5">
    <name type="scientific">Aminithiophilus ramosus</name>
    <dbReference type="NCBI Taxonomy" id="3029084"/>
    <lineage>
        <taxon>Bacteria</taxon>
        <taxon>Thermotogati</taxon>
        <taxon>Synergistota</taxon>
        <taxon>Synergistia</taxon>
        <taxon>Synergistales</taxon>
        <taxon>Aminithiophilaceae</taxon>
        <taxon>Aminithiophilus</taxon>
    </lineage>
</organism>
<accession>A0A9Q7AJH9</accession>
<dbReference type="KEGG" id="aram:KAR29_02355"/>
<dbReference type="PROSITE" id="PS50006">
    <property type="entry name" value="FHA_DOMAIN"/>
    <property type="match status" value="1"/>
</dbReference>
<feature type="domain" description="VWFA" evidence="3">
    <location>
        <begin position="93"/>
        <end position="273"/>
    </location>
</feature>
<evidence type="ECO:0000256" key="1">
    <source>
        <dbReference type="SAM" id="Phobius"/>
    </source>
</evidence>
<dbReference type="SUPFAM" id="SSF53300">
    <property type="entry name" value="vWA-like"/>
    <property type="match status" value="1"/>
</dbReference>
<reference evidence="5" key="1">
    <citation type="submission" date="2021-04" db="EMBL/GenBank/DDBJ databases">
        <title>A novel Synergistetes isolate from a pyrite-forming mixed culture.</title>
        <authorList>
            <person name="Bunk B."/>
            <person name="Sproer C."/>
            <person name="Spring S."/>
            <person name="Pester M."/>
        </authorList>
    </citation>
    <scope>NUCLEOTIDE SEQUENCE [LARGE SCALE GENOMIC DNA]</scope>
    <source>
        <strain evidence="5">J.5.4.2-T.3.5.2</strain>
    </source>
</reference>
<sequence>MVGDRFSPVSRLLAAAVVVLSVLAGAARAEPTRLVLEQAHRQGGELVVVADIRDGADNALAEIASEGVSATLNGHPLSLNAVGRFDSVGERATYLFLVDISKSLKKDQFDALRKGLADWISAMDDDDRFGLIAFGESVQVLTELGSDRKGFLAALPTLTPTDNWTQLNLALLRGLEIGRRLDEDLPPRRMLVVISDGIEDSLGGASREELLLRFKEASIPVYALGYTALPLTDKKKEGLTHLGEMARSSGGDIVVVEGAKDFAQGYRKLRERIERSWVARFALKDVSFGEKARLELFLRSGTRLLSDATDLRLASVSALPSEVPPASPASEASAAASSEPAKRSSAFLLVIAGGLLLVVAFVLRRRRVTSVASKGEGERGDKPQVLTSRGRRLRLTVVRGAQPSRVFDLDVDEPVVVGRSPSRAGLVLEGDLGISGAHLKIFDRDGVLYVEDLHSTNGTFLNGVALDGAYRLKDGDLLLMGGTELRVFLPEKS</sequence>
<dbReference type="Gene3D" id="3.40.50.410">
    <property type="entry name" value="von Willebrand factor, type A domain"/>
    <property type="match status" value="1"/>
</dbReference>
<name>A0A9Q7AJH9_9BACT</name>
<dbReference type="Pfam" id="PF00498">
    <property type="entry name" value="FHA"/>
    <property type="match status" value="1"/>
</dbReference>
<dbReference type="EMBL" id="CP072943">
    <property type="protein sequence ID" value="QTX32795.1"/>
    <property type="molecule type" value="Genomic_DNA"/>
</dbReference>
<feature type="domain" description="FHA" evidence="2">
    <location>
        <begin position="415"/>
        <end position="466"/>
    </location>
</feature>
<evidence type="ECO:0000313" key="5">
    <source>
        <dbReference type="Proteomes" id="UP000671879"/>
    </source>
</evidence>
<proteinExistence type="predicted"/>
<dbReference type="AlphaFoldDB" id="A0A9Q7AJH9"/>
<dbReference type="Pfam" id="PF00092">
    <property type="entry name" value="VWA"/>
    <property type="match status" value="1"/>
</dbReference>
<dbReference type="InterPro" id="IPR000253">
    <property type="entry name" value="FHA_dom"/>
</dbReference>
<gene>
    <name evidence="4" type="ORF">KAR29_02355</name>
</gene>
<dbReference type="CDD" id="cd00198">
    <property type="entry name" value="vWFA"/>
    <property type="match status" value="1"/>
</dbReference>
<evidence type="ECO:0000313" key="4">
    <source>
        <dbReference type="EMBL" id="QTX32795.1"/>
    </source>
</evidence>
<dbReference type="InterPro" id="IPR008984">
    <property type="entry name" value="SMAD_FHA_dom_sf"/>
</dbReference>
<protein>
    <submittedName>
        <fullName evidence="4">VWA domain-containing protein</fullName>
    </submittedName>
</protein>
<dbReference type="SMART" id="SM00240">
    <property type="entry name" value="FHA"/>
    <property type="match status" value="1"/>
</dbReference>
<dbReference type="RefSeq" id="WP_274374050.1">
    <property type="nucleotide sequence ID" value="NZ_CP072943.1"/>
</dbReference>
<evidence type="ECO:0000259" key="3">
    <source>
        <dbReference type="PROSITE" id="PS50234"/>
    </source>
</evidence>
<dbReference type="CDD" id="cd00060">
    <property type="entry name" value="FHA"/>
    <property type="match status" value="1"/>
</dbReference>
<dbReference type="InterPro" id="IPR036465">
    <property type="entry name" value="vWFA_dom_sf"/>
</dbReference>
<dbReference type="Proteomes" id="UP000671879">
    <property type="component" value="Chromosome"/>
</dbReference>
<dbReference type="SUPFAM" id="SSF49879">
    <property type="entry name" value="SMAD/FHA domain"/>
    <property type="match status" value="1"/>
</dbReference>
<evidence type="ECO:0000259" key="2">
    <source>
        <dbReference type="PROSITE" id="PS50006"/>
    </source>
</evidence>
<keyword evidence="1" id="KW-1133">Transmembrane helix</keyword>
<dbReference type="PROSITE" id="PS50234">
    <property type="entry name" value="VWFA"/>
    <property type="match status" value="1"/>
</dbReference>
<dbReference type="Gene3D" id="2.60.200.20">
    <property type="match status" value="1"/>
</dbReference>
<keyword evidence="1" id="KW-0472">Membrane</keyword>
<dbReference type="InterPro" id="IPR002035">
    <property type="entry name" value="VWF_A"/>
</dbReference>
<keyword evidence="1" id="KW-0812">Transmembrane</keyword>
<feature type="transmembrane region" description="Helical" evidence="1">
    <location>
        <begin position="346"/>
        <end position="363"/>
    </location>
</feature>
<keyword evidence="5" id="KW-1185">Reference proteome</keyword>
<dbReference type="SMART" id="SM00327">
    <property type="entry name" value="VWA"/>
    <property type="match status" value="1"/>
</dbReference>